<name>A0AAN6T7R2_9PEZI</name>
<organism evidence="4 5">
    <name type="scientific">Canariomyces notabilis</name>
    <dbReference type="NCBI Taxonomy" id="2074819"/>
    <lineage>
        <taxon>Eukaryota</taxon>
        <taxon>Fungi</taxon>
        <taxon>Dikarya</taxon>
        <taxon>Ascomycota</taxon>
        <taxon>Pezizomycotina</taxon>
        <taxon>Sordariomycetes</taxon>
        <taxon>Sordariomycetidae</taxon>
        <taxon>Sordariales</taxon>
        <taxon>Chaetomiaceae</taxon>
        <taxon>Canariomyces</taxon>
    </lineage>
</organism>
<dbReference type="Pfam" id="PF12796">
    <property type="entry name" value="Ank_2"/>
    <property type="match status" value="1"/>
</dbReference>
<evidence type="ECO:0000313" key="4">
    <source>
        <dbReference type="EMBL" id="KAK4107908.1"/>
    </source>
</evidence>
<gene>
    <name evidence="4" type="ORF">N656DRAFT_762671</name>
</gene>
<dbReference type="AlphaFoldDB" id="A0AAN6T7R2"/>
<comment type="caution">
    <text evidence="4">The sequence shown here is derived from an EMBL/GenBank/DDBJ whole genome shotgun (WGS) entry which is preliminary data.</text>
</comment>
<proteinExistence type="predicted"/>
<accession>A0AAN6T7R2</accession>
<sequence>MDILAMSHNQHSVVQEALSRFESRFDALESILSTATTPSNALEIKSAAHLGTVDSINSPTRFQASLRQPCTRYCQCRCHKASALRSPPWVRDLVGSLLVQCSVPVWSQKRCDLPTCRWQSGTSIRLVYSFPEWLLRRAVFLSACWGSLTNVGVSLHLSVPRIWEPEGIIRAINEGYSDYVREKVASRELLPTDVTVYDVGYLAYLVGKADTEDHFRFAELFLDVGFSALFVDPAGESPAVVARRRLIRGAARQKITPEACRILQRMAQEDSDYLDLSTLIRDSVLNVSNFTLQDALAMEPSHIGTIDYAGYSPLHWAARLGYSDKVELLVLSGAAVDLPTRPMGYTALHMPSWTNNLRLVSFLVKNGANIEARASDGCTPLHYCPTAECARILLAAGAKVDALCRYGSSALHHLVFVYSRTESRCGPTLAARSELVASGADCNHKNIFGLSPFLLAAETGQVATLQHLYSLGAATNATNIEMESVLDFTCAYYGFQQTEALRKMGICRIDPDRSLPPGLSTIRRFEYRMLGWRWQPGQRSPTRADVFSFYALVSEIRRRNWESGLFLYSKTRLETNGGIERLRRWLGWQWQKMHDDDSFAQQIWDPGCDKIPRVFDGYDDDMNDYDMSTIFGKENDDGLITHSPEQVSERTSLGEWMKRWTNFLMQDLSRLWSIMLLLLLFFSRGLS</sequence>
<evidence type="ECO:0000256" key="1">
    <source>
        <dbReference type="ARBA" id="ARBA00022737"/>
    </source>
</evidence>
<dbReference type="PROSITE" id="PS50297">
    <property type="entry name" value="ANK_REP_REGION"/>
    <property type="match status" value="2"/>
</dbReference>
<keyword evidence="5" id="KW-1185">Reference proteome</keyword>
<feature type="repeat" description="ANK" evidence="3">
    <location>
        <begin position="343"/>
        <end position="375"/>
    </location>
</feature>
<dbReference type="RefSeq" id="XP_064665478.1">
    <property type="nucleotide sequence ID" value="XM_064813269.1"/>
</dbReference>
<dbReference type="SMART" id="SM00248">
    <property type="entry name" value="ANK"/>
    <property type="match status" value="4"/>
</dbReference>
<evidence type="ECO:0000256" key="3">
    <source>
        <dbReference type="PROSITE-ProRule" id="PRU00023"/>
    </source>
</evidence>
<dbReference type="PANTHER" id="PTHR24171">
    <property type="entry name" value="ANKYRIN REPEAT DOMAIN-CONTAINING PROTEIN 39-RELATED"/>
    <property type="match status" value="1"/>
</dbReference>
<evidence type="ECO:0000313" key="5">
    <source>
        <dbReference type="Proteomes" id="UP001302812"/>
    </source>
</evidence>
<protein>
    <submittedName>
        <fullName evidence="4">Ankyrin</fullName>
    </submittedName>
</protein>
<evidence type="ECO:0000256" key="2">
    <source>
        <dbReference type="ARBA" id="ARBA00023043"/>
    </source>
</evidence>
<dbReference type="EMBL" id="MU853368">
    <property type="protein sequence ID" value="KAK4107908.1"/>
    <property type="molecule type" value="Genomic_DNA"/>
</dbReference>
<reference evidence="4" key="1">
    <citation type="journal article" date="2023" name="Mol. Phylogenet. Evol.">
        <title>Genome-scale phylogeny and comparative genomics of the fungal order Sordariales.</title>
        <authorList>
            <person name="Hensen N."/>
            <person name="Bonometti L."/>
            <person name="Westerberg I."/>
            <person name="Brannstrom I.O."/>
            <person name="Guillou S."/>
            <person name="Cros-Aarteil S."/>
            <person name="Calhoun S."/>
            <person name="Haridas S."/>
            <person name="Kuo A."/>
            <person name="Mondo S."/>
            <person name="Pangilinan J."/>
            <person name="Riley R."/>
            <person name="LaButti K."/>
            <person name="Andreopoulos B."/>
            <person name="Lipzen A."/>
            <person name="Chen C."/>
            <person name="Yan M."/>
            <person name="Daum C."/>
            <person name="Ng V."/>
            <person name="Clum A."/>
            <person name="Steindorff A."/>
            <person name="Ohm R.A."/>
            <person name="Martin F."/>
            <person name="Silar P."/>
            <person name="Natvig D.O."/>
            <person name="Lalanne C."/>
            <person name="Gautier V."/>
            <person name="Ament-Velasquez S.L."/>
            <person name="Kruys A."/>
            <person name="Hutchinson M.I."/>
            <person name="Powell A.J."/>
            <person name="Barry K."/>
            <person name="Miller A.N."/>
            <person name="Grigoriev I.V."/>
            <person name="Debuchy R."/>
            <person name="Gladieux P."/>
            <person name="Hiltunen Thoren M."/>
            <person name="Johannesson H."/>
        </authorList>
    </citation>
    <scope>NUCLEOTIDE SEQUENCE</scope>
    <source>
        <strain evidence="4">CBS 508.74</strain>
    </source>
</reference>
<dbReference type="Pfam" id="PF00023">
    <property type="entry name" value="Ank"/>
    <property type="match status" value="1"/>
</dbReference>
<dbReference type="Proteomes" id="UP001302812">
    <property type="component" value="Unassembled WGS sequence"/>
</dbReference>
<dbReference type="InterPro" id="IPR002110">
    <property type="entry name" value="Ankyrin_rpt"/>
</dbReference>
<dbReference type="InterPro" id="IPR036770">
    <property type="entry name" value="Ankyrin_rpt-contain_sf"/>
</dbReference>
<feature type="repeat" description="ANK" evidence="3">
    <location>
        <begin position="448"/>
        <end position="480"/>
    </location>
</feature>
<keyword evidence="1" id="KW-0677">Repeat</keyword>
<reference evidence="4" key="2">
    <citation type="submission" date="2023-05" db="EMBL/GenBank/DDBJ databases">
        <authorList>
            <consortium name="Lawrence Berkeley National Laboratory"/>
            <person name="Steindorff A."/>
            <person name="Hensen N."/>
            <person name="Bonometti L."/>
            <person name="Westerberg I."/>
            <person name="Brannstrom I.O."/>
            <person name="Guillou S."/>
            <person name="Cros-Aarteil S."/>
            <person name="Calhoun S."/>
            <person name="Haridas S."/>
            <person name="Kuo A."/>
            <person name="Mondo S."/>
            <person name="Pangilinan J."/>
            <person name="Riley R."/>
            <person name="Labutti K."/>
            <person name="Andreopoulos B."/>
            <person name="Lipzen A."/>
            <person name="Chen C."/>
            <person name="Yanf M."/>
            <person name="Daum C."/>
            <person name="Ng V."/>
            <person name="Clum A."/>
            <person name="Ohm R."/>
            <person name="Martin F."/>
            <person name="Silar P."/>
            <person name="Natvig D."/>
            <person name="Lalanne C."/>
            <person name="Gautier V."/>
            <person name="Ament-Velasquez S.L."/>
            <person name="Kruys A."/>
            <person name="Hutchinson M.I."/>
            <person name="Powell A.J."/>
            <person name="Barry K."/>
            <person name="Miller A.N."/>
            <person name="Grigoriev I.V."/>
            <person name="Debuchy R."/>
            <person name="Gladieux P."/>
            <person name="Thoren M.H."/>
            <person name="Johannesson H."/>
        </authorList>
    </citation>
    <scope>NUCLEOTIDE SEQUENCE</scope>
    <source>
        <strain evidence="4">CBS 508.74</strain>
    </source>
</reference>
<dbReference type="GeneID" id="89937394"/>
<dbReference type="PROSITE" id="PS50088">
    <property type="entry name" value="ANK_REPEAT"/>
    <property type="match status" value="3"/>
</dbReference>
<feature type="repeat" description="ANK" evidence="3">
    <location>
        <begin position="309"/>
        <end position="341"/>
    </location>
</feature>
<keyword evidence="2 3" id="KW-0040">ANK repeat</keyword>
<dbReference type="SUPFAM" id="SSF48403">
    <property type="entry name" value="Ankyrin repeat"/>
    <property type="match status" value="1"/>
</dbReference>
<dbReference type="Gene3D" id="1.25.40.20">
    <property type="entry name" value="Ankyrin repeat-containing domain"/>
    <property type="match status" value="2"/>
</dbReference>